<comment type="caution">
    <text evidence="1">The sequence shown here is derived from an EMBL/GenBank/DDBJ whole genome shotgun (WGS) entry which is preliminary data.</text>
</comment>
<keyword evidence="2" id="KW-1185">Reference proteome</keyword>
<dbReference type="Proteomes" id="UP001168579">
    <property type="component" value="Unassembled WGS sequence"/>
</dbReference>
<proteinExistence type="predicted"/>
<evidence type="ECO:0000313" key="1">
    <source>
        <dbReference type="EMBL" id="MDO1512344.1"/>
    </source>
</evidence>
<dbReference type="Gene3D" id="2.40.160.60">
    <property type="entry name" value="Outer membrane protein transport protein (OMPP1/FadL/TodX)"/>
    <property type="match status" value="1"/>
</dbReference>
<reference evidence="1" key="2">
    <citation type="submission" date="2023-06" db="EMBL/GenBank/DDBJ databases">
        <authorList>
            <person name="Lucena T."/>
            <person name="Sun Q."/>
        </authorList>
    </citation>
    <scope>NUCLEOTIDE SEQUENCE</scope>
    <source>
        <strain evidence="1">CECT 8869</strain>
    </source>
</reference>
<gene>
    <name evidence="1" type="ORF">Q2T41_06705</name>
</gene>
<organism evidence="1 2">
    <name type="scientific">Maribacter confluentis</name>
    <dbReference type="NCBI Taxonomy" id="1656093"/>
    <lineage>
        <taxon>Bacteria</taxon>
        <taxon>Pseudomonadati</taxon>
        <taxon>Bacteroidota</taxon>
        <taxon>Flavobacteriia</taxon>
        <taxon>Flavobacteriales</taxon>
        <taxon>Flavobacteriaceae</taxon>
        <taxon>Maribacter</taxon>
    </lineage>
</organism>
<accession>A0ABT8RN68</accession>
<protein>
    <recommendedName>
        <fullName evidence="3">Long-chain fatty acid transport protein</fullName>
    </recommendedName>
</protein>
<dbReference type="RefSeq" id="WP_304435443.1">
    <property type="nucleotide sequence ID" value="NZ_JAUKUC010000001.1"/>
</dbReference>
<dbReference type="EMBL" id="JAUKUC010000001">
    <property type="protein sequence ID" value="MDO1512344.1"/>
    <property type="molecule type" value="Genomic_DNA"/>
</dbReference>
<evidence type="ECO:0008006" key="3">
    <source>
        <dbReference type="Google" id="ProtNLM"/>
    </source>
</evidence>
<name>A0ABT8RN68_9FLAO</name>
<reference evidence="1" key="1">
    <citation type="journal article" date="2014" name="Int. J. Syst. Evol. Microbiol.">
        <title>Complete genome of a new Firmicutes species belonging to the dominant human colonic microbiota ('Ruminococcus bicirculans') reveals two chromosomes and a selective capacity to utilize plant glucans.</title>
        <authorList>
            <consortium name="NISC Comparative Sequencing Program"/>
            <person name="Wegmann U."/>
            <person name="Louis P."/>
            <person name="Goesmann A."/>
            <person name="Henrissat B."/>
            <person name="Duncan S.H."/>
            <person name="Flint H.J."/>
        </authorList>
    </citation>
    <scope>NUCLEOTIDE SEQUENCE</scope>
    <source>
        <strain evidence="1">CECT 8869</strain>
    </source>
</reference>
<dbReference type="SUPFAM" id="SSF56935">
    <property type="entry name" value="Porins"/>
    <property type="match status" value="1"/>
</dbReference>
<evidence type="ECO:0000313" key="2">
    <source>
        <dbReference type="Proteomes" id="UP001168579"/>
    </source>
</evidence>
<sequence length="428" mass="46916">MIRKIVIAIVYMTTVGMYAQDGTVSPYSFFGIGDLTNAGTVENQMMGGIGVYADSIHLNLKNPAALGELGLKVMNKTGLVTYTAGVSNKQYRLKTNLGEESTSITSLDYLALGFSLGKGLGMSFGIMPYTSVGYNLIDEQDNVNGSLVNVYTGEGGLNRVFYSVGYEVLKNVSIGATVNFNFGTLDSQRLQQIESIQFGTFDRRSSKVNGFDFNYALNYTPLINDKYRFHSSVRVNTQGNLVSENTRQIGSFSVATGGNIEEIDVNLAAQNLRNTELKVPTTTTIGLGFGQDLKWFVGGEYSFQGMGSFENDFLGANSVSYVDASSYALGLFLTPDHDSFTSYLKRVTYRAGLRLDKTGMVVNDVDVNNFGITFGLGLPLGRSFSNLNLGFELGRRGTTRANLVEESYFKLNVGLSLNDRWFQKRKIN</sequence>